<dbReference type="KEGG" id="cfh:C1707_02420"/>
<dbReference type="AlphaFoldDB" id="A0A2N5CZ94"/>
<keyword evidence="5" id="KW-1185">Reference proteome</keyword>
<accession>A0A2N5CZ94</accession>
<gene>
    <name evidence="2" type="ORF">C1707_02420</name>
    <name evidence="3" type="ORF">CFHF_03750</name>
</gene>
<organism evidence="3 4">
    <name type="scientific">Caulobacter flavus</name>
    <dbReference type="NCBI Taxonomy" id="1679497"/>
    <lineage>
        <taxon>Bacteria</taxon>
        <taxon>Pseudomonadati</taxon>
        <taxon>Pseudomonadota</taxon>
        <taxon>Alphaproteobacteria</taxon>
        <taxon>Caulobacterales</taxon>
        <taxon>Caulobacteraceae</taxon>
        <taxon>Caulobacter</taxon>
    </lineage>
</organism>
<reference evidence="3 4" key="1">
    <citation type="submission" date="2017-12" db="EMBL/GenBank/DDBJ databases">
        <title>The genome sequence of Caulobacter flavus CGMCC1 15093.</title>
        <authorList>
            <person name="Gao J."/>
            <person name="Mao X."/>
            <person name="Sun J."/>
        </authorList>
    </citation>
    <scope>NUCLEOTIDE SEQUENCE [LARGE SCALE GENOMIC DNA]</scope>
    <source>
        <strain evidence="3 4">CGMCC1 15093</strain>
    </source>
</reference>
<dbReference type="EMBL" id="PJRQ01000008">
    <property type="protein sequence ID" value="PLR19133.1"/>
    <property type="molecule type" value="Genomic_DNA"/>
</dbReference>
<dbReference type="OrthoDB" id="6917259at2"/>
<evidence type="ECO:0000313" key="5">
    <source>
        <dbReference type="Proteomes" id="UP000281192"/>
    </source>
</evidence>
<proteinExistence type="predicted"/>
<sequence>MIEEAEAVFRNWKESPDLTRSRPWPYRPAPWPDELLSSWFLRVAHGLTLKPYTLAHATWRSVPPLLTRDIDNMADPRIVGVMAAKVDVPVQRAWETTLAAYDGKLVERYAPGGRNAWILQVGVRHRVRGLGGLQYCPVCFTEHVYFRRAWRVGFVTTCPDHGLRLLDRCDQCGSTLEPHRSAALHLCPRCGLDLRQGSLIPASRRVIELQRRAQSVLARGWGHLGGQILGWSHLYFDTLRIVVKALSFGVRSQALRNAVARRHGGDPSSFPKGAKTSIEQMCVGDRHRVLDLAAPLMKAWPERLVEACQEARMWRSWILHDAHDPPFVIADVINEHLTLRFYKPSTQEIVAALAYLQGTGRPVLKADLMRLVGDCQEVNAIFQAHAIR</sequence>
<name>A0A2N5CZ94_9CAUL</name>
<dbReference type="Proteomes" id="UP000234483">
    <property type="component" value="Unassembled WGS sequence"/>
</dbReference>
<dbReference type="Pfam" id="PF06527">
    <property type="entry name" value="TniQ"/>
    <property type="match status" value="1"/>
</dbReference>
<dbReference type="EMBL" id="CP026100">
    <property type="protein sequence ID" value="AYV45187.1"/>
    <property type="molecule type" value="Genomic_DNA"/>
</dbReference>
<dbReference type="RefSeq" id="WP_101711691.1">
    <property type="nucleotide sequence ID" value="NZ_CP026100.1"/>
</dbReference>
<feature type="domain" description="TniQ" evidence="1">
    <location>
        <begin position="25"/>
        <end position="165"/>
    </location>
</feature>
<evidence type="ECO:0000313" key="2">
    <source>
        <dbReference type="EMBL" id="AYV45187.1"/>
    </source>
</evidence>
<protein>
    <recommendedName>
        <fullName evidence="1">TniQ domain-containing protein</fullName>
    </recommendedName>
</protein>
<reference evidence="2 5" key="2">
    <citation type="submission" date="2018-01" db="EMBL/GenBank/DDBJ databases">
        <title>Complete genome sequence of Caulobacter flavus RHGG3.</title>
        <authorList>
            <person name="Yang E."/>
        </authorList>
    </citation>
    <scope>NUCLEOTIDE SEQUENCE [LARGE SCALE GENOMIC DNA]</scope>
    <source>
        <strain evidence="2 5">RHGG3</strain>
    </source>
</reference>
<evidence type="ECO:0000259" key="1">
    <source>
        <dbReference type="Pfam" id="PF06527"/>
    </source>
</evidence>
<dbReference type="Proteomes" id="UP000281192">
    <property type="component" value="Chromosome"/>
</dbReference>
<evidence type="ECO:0000313" key="4">
    <source>
        <dbReference type="Proteomes" id="UP000234483"/>
    </source>
</evidence>
<evidence type="ECO:0000313" key="3">
    <source>
        <dbReference type="EMBL" id="PLR19133.1"/>
    </source>
</evidence>
<dbReference type="InterPro" id="IPR009492">
    <property type="entry name" value="TniQ"/>
</dbReference>